<proteinExistence type="predicted"/>
<evidence type="ECO:0000313" key="2">
    <source>
        <dbReference type="EMBL" id="CAF4263481.1"/>
    </source>
</evidence>
<comment type="caution">
    <text evidence="2">The sequence shown here is derived from an EMBL/GenBank/DDBJ whole genome shotgun (WGS) entry which is preliminary data.</text>
</comment>
<accession>A0A820FK75</accession>
<dbReference type="AlphaFoldDB" id="A0A820FK75"/>
<name>A0A820FK75_9BILA</name>
<evidence type="ECO:0000313" key="3">
    <source>
        <dbReference type="Proteomes" id="UP000663868"/>
    </source>
</evidence>
<feature type="compositionally biased region" description="Polar residues" evidence="1">
    <location>
        <begin position="180"/>
        <end position="190"/>
    </location>
</feature>
<dbReference type="EMBL" id="CAJOBB010011598">
    <property type="protein sequence ID" value="CAF4263481.1"/>
    <property type="molecule type" value="Genomic_DNA"/>
</dbReference>
<protein>
    <submittedName>
        <fullName evidence="2">Uncharacterized protein</fullName>
    </submittedName>
</protein>
<organism evidence="2 3">
    <name type="scientific">Adineta steineri</name>
    <dbReference type="NCBI Taxonomy" id="433720"/>
    <lineage>
        <taxon>Eukaryota</taxon>
        <taxon>Metazoa</taxon>
        <taxon>Spiralia</taxon>
        <taxon>Gnathifera</taxon>
        <taxon>Rotifera</taxon>
        <taxon>Eurotatoria</taxon>
        <taxon>Bdelloidea</taxon>
        <taxon>Adinetida</taxon>
        <taxon>Adinetidae</taxon>
        <taxon>Adineta</taxon>
    </lineage>
</organism>
<feature type="region of interest" description="Disordered" evidence="1">
    <location>
        <begin position="179"/>
        <end position="198"/>
    </location>
</feature>
<feature type="non-terminal residue" evidence="2">
    <location>
        <position position="1"/>
    </location>
</feature>
<gene>
    <name evidence="2" type="ORF">KXQ929_LOCUS43479</name>
</gene>
<reference evidence="2" key="1">
    <citation type="submission" date="2021-02" db="EMBL/GenBank/DDBJ databases">
        <authorList>
            <person name="Nowell W R."/>
        </authorList>
    </citation>
    <scope>NUCLEOTIDE SEQUENCE</scope>
</reference>
<sequence length="198" mass="20991">VGNMYNTLLNVTEDQCICEMIKVNDSISALNYFSTNQTCQLFRSNMSTIFVEFYLNSTIIFLNQSSISILNILEYQPSTPSSTPTAISSTSPSASPSSTSSPTSSTTSKTTSTSTTTSSTTSSSPTTSKTTSTSTTTSSSSSSSTTTSTSTSTTTTSSTTTGECWIKYQVLTSVVKKRNSITSFKNSVLDASNHPKSE</sequence>
<feature type="region of interest" description="Disordered" evidence="1">
    <location>
        <begin position="80"/>
        <end position="159"/>
    </location>
</feature>
<evidence type="ECO:0000256" key="1">
    <source>
        <dbReference type="SAM" id="MobiDB-lite"/>
    </source>
</evidence>
<dbReference type="Proteomes" id="UP000663868">
    <property type="component" value="Unassembled WGS sequence"/>
</dbReference>